<comment type="caution">
    <text evidence="3">The sequence shown here is derived from an EMBL/GenBank/DDBJ whole genome shotgun (WGS) entry which is preliminary data.</text>
</comment>
<feature type="domain" description="TNase-like" evidence="2">
    <location>
        <begin position="45"/>
        <end position="183"/>
    </location>
</feature>
<reference evidence="3 4" key="1">
    <citation type="submission" date="2014-08" db="EMBL/GenBank/DDBJ databases">
        <title>Whole genome shotgun sequence of Rhizobium rubi NBRC 13261.</title>
        <authorList>
            <person name="Katano-Makiyama Y."/>
            <person name="Hosoyama A."/>
            <person name="Hashimoto M."/>
            <person name="Hosoyama Y."/>
            <person name="Noguchi M."/>
            <person name="Tsuchikane K."/>
            <person name="Uohara A."/>
            <person name="Ohji S."/>
            <person name="Ichikawa N."/>
            <person name="Kimura A."/>
            <person name="Yamazoe A."/>
            <person name="Fujita N."/>
        </authorList>
    </citation>
    <scope>NUCLEOTIDE SEQUENCE [LARGE SCALE GENOMIC DNA]</scope>
    <source>
        <strain evidence="3 4">NBRC 13261</strain>
    </source>
</reference>
<dbReference type="Gene3D" id="2.40.50.90">
    <property type="match status" value="1"/>
</dbReference>
<dbReference type="InterPro" id="IPR016071">
    <property type="entry name" value="Staphylococal_nuclease_OB-fold"/>
</dbReference>
<evidence type="ECO:0000313" key="4">
    <source>
        <dbReference type="Proteomes" id="UP000028701"/>
    </source>
</evidence>
<organism evidence="3 4">
    <name type="scientific">Agrobacterium rubi TR3 = NBRC 13261</name>
    <dbReference type="NCBI Taxonomy" id="1368415"/>
    <lineage>
        <taxon>Bacteria</taxon>
        <taxon>Pseudomonadati</taxon>
        <taxon>Pseudomonadota</taxon>
        <taxon>Alphaproteobacteria</taxon>
        <taxon>Hyphomicrobiales</taxon>
        <taxon>Rhizobiaceae</taxon>
        <taxon>Rhizobium/Agrobacterium group</taxon>
        <taxon>Agrobacterium</taxon>
    </lineage>
</organism>
<sequence>MKHIPLFSVIIAAIATPSMAADLQYYTPRYSGRVAPPVDSAPVRLPVFKGVVTVLDGRTLWYGSLGRGYKVRLASIDACELPQWALHPKWVDRTKNQAPMPVPCGPLAKAWLKRTIGNKVTVCTTLGYGNDGIPLAQCTVKGRDVATEMLRVGWARVDSPYANQQYLSYQHDAMAARYGMWGTYVLDMNEWRRKAVDKTLERRPLADFNLLAERKSEISPPFADARNKPKRTDR</sequence>
<keyword evidence="1" id="KW-0732">Signal</keyword>
<dbReference type="AlphaFoldDB" id="A0A081D2G4"/>
<dbReference type="SUPFAM" id="SSF50199">
    <property type="entry name" value="Staphylococcal nuclease"/>
    <property type="match status" value="1"/>
</dbReference>
<dbReference type="EMBL" id="BBJU01000031">
    <property type="protein sequence ID" value="GAK73110.1"/>
    <property type="molecule type" value="Genomic_DNA"/>
</dbReference>
<gene>
    <name evidence="3" type="ORF">RRU01S_31_00440</name>
</gene>
<evidence type="ECO:0000256" key="1">
    <source>
        <dbReference type="SAM" id="SignalP"/>
    </source>
</evidence>
<name>A0A081D2G4_9HYPH</name>
<dbReference type="RefSeq" id="WP_045232532.1">
    <property type="nucleotide sequence ID" value="NZ_BBJU01000031.1"/>
</dbReference>
<evidence type="ECO:0000313" key="3">
    <source>
        <dbReference type="EMBL" id="GAK73110.1"/>
    </source>
</evidence>
<dbReference type="InterPro" id="IPR035437">
    <property type="entry name" value="SNase_OB-fold_sf"/>
</dbReference>
<proteinExistence type="predicted"/>
<evidence type="ECO:0000259" key="2">
    <source>
        <dbReference type="SMART" id="SM00318"/>
    </source>
</evidence>
<dbReference type="SMART" id="SM00318">
    <property type="entry name" value="SNc"/>
    <property type="match status" value="1"/>
</dbReference>
<feature type="signal peptide" evidence="1">
    <location>
        <begin position="1"/>
        <end position="20"/>
    </location>
</feature>
<feature type="chain" id="PRO_5001756458" evidence="1">
    <location>
        <begin position="21"/>
        <end position="234"/>
    </location>
</feature>
<dbReference type="eggNOG" id="COG1525">
    <property type="taxonomic scope" value="Bacteria"/>
</dbReference>
<accession>A0A081D2G4</accession>
<dbReference type="OrthoDB" id="8078326at2"/>
<dbReference type="Pfam" id="PF00565">
    <property type="entry name" value="SNase"/>
    <property type="match status" value="1"/>
</dbReference>
<protein>
    <submittedName>
        <fullName evidence="3">Putative nuclease</fullName>
    </submittedName>
</protein>
<dbReference type="Proteomes" id="UP000028701">
    <property type="component" value="Unassembled WGS sequence"/>
</dbReference>